<name>A0ABX9AMA4_9ENTR</name>
<sequence length="246" mass="27675">MSTALTTMAGKLAERLGMQPGTDLMNTLKNTAFKGGNVTDEQFTALLIVANQYGLNPWTKEIYAFPDKGGIVPVVGVDGWARIINEHPQFDGMEFSYDKDQGASTCRIYRKDRKHPTVVTEYMGECKRNTQPWQSHPTRMLRHKSLIQCARMAFGFAGIYDSDEAERIIESSPASVVVGEQTDERRPALIARCEEAAQLSMEVFAETWKNLTQEERQIIGNAEKERIKNTAPIEAEFREVEHATAQ</sequence>
<dbReference type="InterPro" id="IPR010183">
    <property type="entry name" value="Phage_lambda_Bet"/>
</dbReference>
<reference evidence="1 2" key="1">
    <citation type="submission" date="2021-08" db="EMBL/GenBank/DDBJ databases">
        <title>Culture and genomic analysis of Symbiopectobacterium purcellii sp. nov. gen. nov., isolated from the leafhopper Empoasca decipiens.</title>
        <authorList>
            <person name="Nadal-Jimenez P."/>
            <person name="Siozios S."/>
            <person name="Halliday N."/>
            <person name="Camara M."/>
            <person name="Hurst G.D.D."/>
        </authorList>
    </citation>
    <scope>NUCLEOTIDE SEQUENCE [LARGE SCALE GENOMIC DNA]</scope>
    <source>
        <strain evidence="1 2">SyEd1</strain>
    </source>
</reference>
<evidence type="ECO:0000313" key="2">
    <source>
        <dbReference type="Proteomes" id="UP000825886"/>
    </source>
</evidence>
<gene>
    <name evidence="1" type="primary">bet</name>
    <name evidence="1" type="ORF">K6K13_12150</name>
</gene>
<accession>A0ABX9AMA4</accession>
<dbReference type="InterPro" id="IPR018330">
    <property type="entry name" value="RecT_fam"/>
</dbReference>
<dbReference type="EMBL" id="CP081864">
    <property type="protein sequence ID" value="QZN94145.1"/>
    <property type="molecule type" value="Genomic_DNA"/>
</dbReference>
<dbReference type="RefSeq" id="WP_222157276.1">
    <property type="nucleotide sequence ID" value="NZ_CP081864.1"/>
</dbReference>
<keyword evidence="2" id="KW-1185">Reference proteome</keyword>
<dbReference type="NCBIfam" id="TIGR01913">
    <property type="entry name" value="bet_lambda"/>
    <property type="match status" value="1"/>
</dbReference>
<dbReference type="Pfam" id="PF03837">
    <property type="entry name" value="RecT"/>
    <property type="match status" value="1"/>
</dbReference>
<organism evidence="1 2">
    <name type="scientific">Symbiopectobacterium purcellii</name>
    <dbReference type="NCBI Taxonomy" id="2871826"/>
    <lineage>
        <taxon>Bacteria</taxon>
        <taxon>Pseudomonadati</taxon>
        <taxon>Pseudomonadota</taxon>
        <taxon>Gammaproteobacteria</taxon>
        <taxon>Enterobacterales</taxon>
        <taxon>Enterobacteriaceae</taxon>
    </lineage>
</organism>
<protein>
    <submittedName>
        <fullName evidence="1">Phage recombination protein Bet</fullName>
    </submittedName>
</protein>
<dbReference type="Proteomes" id="UP000825886">
    <property type="component" value="Chromosome"/>
</dbReference>
<evidence type="ECO:0000313" key="1">
    <source>
        <dbReference type="EMBL" id="QZN94145.1"/>
    </source>
</evidence>
<proteinExistence type="predicted"/>